<evidence type="ECO:0000313" key="3">
    <source>
        <dbReference type="EMBL" id="TFH99987.1"/>
    </source>
</evidence>
<feature type="compositionally biased region" description="Low complexity" evidence="1">
    <location>
        <begin position="56"/>
        <end position="66"/>
    </location>
</feature>
<dbReference type="EMBL" id="SPKT01000006">
    <property type="protein sequence ID" value="TFH99987.1"/>
    <property type="molecule type" value="Genomic_DNA"/>
</dbReference>
<dbReference type="SUPFAM" id="SSF53474">
    <property type="entry name" value="alpha/beta-Hydrolases"/>
    <property type="match status" value="1"/>
</dbReference>
<dbReference type="GO" id="GO:0016787">
    <property type="term" value="F:hydrolase activity"/>
    <property type="evidence" value="ECO:0007669"/>
    <property type="project" value="UniProtKB-KW"/>
</dbReference>
<feature type="compositionally biased region" description="Low complexity" evidence="1">
    <location>
        <begin position="36"/>
        <end position="48"/>
    </location>
</feature>
<comment type="caution">
    <text evidence="3">The sequence shown here is derived from an EMBL/GenBank/DDBJ whole genome shotgun (WGS) entry which is preliminary data.</text>
</comment>
<dbReference type="Gene3D" id="3.40.50.1820">
    <property type="entry name" value="alpha/beta hydrolase"/>
    <property type="match status" value="1"/>
</dbReference>
<dbReference type="Pfam" id="PF00975">
    <property type="entry name" value="Thioesterase"/>
    <property type="match status" value="1"/>
</dbReference>
<feature type="region of interest" description="Disordered" evidence="1">
    <location>
        <begin position="25"/>
        <end position="66"/>
    </location>
</feature>
<evidence type="ECO:0000313" key="4">
    <source>
        <dbReference type="Proteomes" id="UP000297477"/>
    </source>
</evidence>
<name>A0ABY2K0H9_9MICC</name>
<organism evidence="3 4">
    <name type="scientific">Micrococcus lylae</name>
    <dbReference type="NCBI Taxonomy" id="1273"/>
    <lineage>
        <taxon>Bacteria</taxon>
        <taxon>Bacillati</taxon>
        <taxon>Actinomycetota</taxon>
        <taxon>Actinomycetes</taxon>
        <taxon>Micrococcales</taxon>
        <taxon>Micrococcaceae</taxon>
        <taxon>Micrococcus</taxon>
    </lineage>
</organism>
<gene>
    <name evidence="3" type="ORF">E4A49_04415</name>
</gene>
<evidence type="ECO:0000259" key="2">
    <source>
        <dbReference type="Pfam" id="PF00975"/>
    </source>
</evidence>
<sequence>MPARRSPRRTLERLVTLDGGTRLRLRTHLPPGWAEGATTAASPASRPTGAGGGAGRSPAGASAAPTVAGAATGGAEASAVVVMVHGTLVTDAAYAATARALAKRLRAPVATYARRGRSGSSPQPEQDLLAAEVADLRAVMALTGARSVLGHSFGGSVALLAAAEHAAAGGRPWSVVTWDAALNLDGMLAGLWRPGMAEAVADARWGTAWAHLVRDLGTAGPLSRLPVTVLRGMIGAASFTRPGKGMLRLLPASSAEMRAAVAEPVDAQALARNLADTRVTLVTGGRSPGFFADTARVLTQAAHRAGAPQRTAAMAWRVMPARLHDGPITPEPFMLRTLASALR</sequence>
<accession>A0ABY2K0H9</accession>
<dbReference type="RefSeq" id="WP_135103277.1">
    <property type="nucleotide sequence ID" value="NZ_SPKT01000006.1"/>
</dbReference>
<feature type="domain" description="Thioesterase" evidence="2">
    <location>
        <begin position="82"/>
        <end position="179"/>
    </location>
</feature>
<proteinExistence type="predicted"/>
<reference evidence="3 4" key="1">
    <citation type="submission" date="2019-03" db="EMBL/GenBank/DDBJ databases">
        <title>Reclassification of Micrococcus aloeverae and Micrococcus yunnanensis as later heterotypic synonyms of Micrococcus luteus.</title>
        <authorList>
            <person name="Huang C.-H."/>
        </authorList>
    </citation>
    <scope>NUCLEOTIDE SEQUENCE [LARGE SCALE GENOMIC DNA]</scope>
    <source>
        <strain evidence="3 4">BCRC 12151</strain>
    </source>
</reference>
<keyword evidence="4" id="KW-1185">Reference proteome</keyword>
<protein>
    <submittedName>
        <fullName evidence="3">Alpha/beta hydrolase</fullName>
    </submittedName>
</protein>
<evidence type="ECO:0000256" key="1">
    <source>
        <dbReference type="SAM" id="MobiDB-lite"/>
    </source>
</evidence>
<keyword evidence="3" id="KW-0378">Hydrolase</keyword>
<dbReference type="InterPro" id="IPR029058">
    <property type="entry name" value="AB_hydrolase_fold"/>
</dbReference>
<dbReference type="Proteomes" id="UP000297477">
    <property type="component" value="Unassembled WGS sequence"/>
</dbReference>
<dbReference type="InterPro" id="IPR001031">
    <property type="entry name" value="Thioesterase"/>
</dbReference>